<reference evidence="1" key="1">
    <citation type="journal article" date="2012" name="Proc. Natl. Acad. Sci. U.S.A.">
        <title>Antigenic diversity is generated by distinct evolutionary mechanisms in African trypanosome species.</title>
        <authorList>
            <person name="Jackson A.P."/>
            <person name="Berry A."/>
            <person name="Aslett M."/>
            <person name="Allison H.C."/>
            <person name="Burton P."/>
            <person name="Vavrova-Anderson J."/>
            <person name="Brown R."/>
            <person name="Browne H."/>
            <person name="Corton N."/>
            <person name="Hauser H."/>
            <person name="Gamble J."/>
            <person name="Gilderthorp R."/>
            <person name="Marcello L."/>
            <person name="McQuillan J."/>
            <person name="Otto T.D."/>
            <person name="Quail M.A."/>
            <person name="Sanders M.J."/>
            <person name="van Tonder A."/>
            <person name="Ginger M.L."/>
            <person name="Field M.C."/>
            <person name="Barry J.D."/>
            <person name="Hertz-Fowler C."/>
            <person name="Berriman M."/>
        </authorList>
    </citation>
    <scope>NUCLEOTIDE SEQUENCE</scope>
    <source>
        <strain evidence="1">Y486</strain>
    </source>
</reference>
<evidence type="ECO:0008006" key="2">
    <source>
        <dbReference type="Google" id="ProtNLM"/>
    </source>
</evidence>
<organism evidence="1">
    <name type="scientific">Trypanosoma vivax (strain Y486)</name>
    <dbReference type="NCBI Taxonomy" id="1055687"/>
    <lineage>
        <taxon>Eukaryota</taxon>
        <taxon>Discoba</taxon>
        <taxon>Euglenozoa</taxon>
        <taxon>Kinetoplastea</taxon>
        <taxon>Metakinetoplastina</taxon>
        <taxon>Trypanosomatida</taxon>
        <taxon>Trypanosomatidae</taxon>
        <taxon>Trypanosoma</taxon>
        <taxon>Duttonella</taxon>
    </lineage>
</organism>
<dbReference type="VEuPathDB" id="TriTrypDB:TvY486_0302340"/>
<accession>G0TSW8</accession>
<dbReference type="AlphaFoldDB" id="G0TSW8"/>
<proteinExistence type="predicted"/>
<evidence type="ECO:0000313" key="1">
    <source>
        <dbReference type="EMBL" id="CCC47047.1"/>
    </source>
</evidence>
<protein>
    <recommendedName>
        <fullName evidence="2">Serine protease</fullName>
    </recommendedName>
</protein>
<dbReference type="EMBL" id="HE573019">
    <property type="protein sequence ID" value="CCC47047.1"/>
    <property type="molecule type" value="Genomic_DNA"/>
</dbReference>
<dbReference type="SUPFAM" id="SSF50494">
    <property type="entry name" value="Trypsin-like serine proteases"/>
    <property type="match status" value="1"/>
</dbReference>
<dbReference type="OMA" id="DHIVGMH"/>
<sequence length="199" mass="21557">MFYHGPVEPPAAMKPSAKALNAMHALYWRENFLGTCFAIGPRVIITAGHHYNAAKDDVGEFSLRSPSLPRSVFVEYAAKNSVHDLLVLWVDMDVEHVDLRAFLPPIQARVATVWLSTKWPHQDVVSPGVVVESSVDSCLARGTVSTTGSSGAPVIDCFGDHIVGMHLTSDTRDGSRVSGFLPSRKIVSILSEMGVASRS</sequence>
<gene>
    <name evidence="1" type="ORF">TVY486_0302340</name>
</gene>
<name>G0TSW8_TRYVY</name>
<dbReference type="InterPro" id="IPR009003">
    <property type="entry name" value="Peptidase_S1_PA"/>
</dbReference>